<dbReference type="InterPro" id="IPR039538">
    <property type="entry name" value="BetI_C"/>
</dbReference>
<evidence type="ECO:0000256" key="2">
    <source>
        <dbReference type="ARBA" id="ARBA00023015"/>
    </source>
</evidence>
<dbReference type="Pfam" id="PF00440">
    <property type="entry name" value="TetR_N"/>
    <property type="match status" value="1"/>
</dbReference>
<protein>
    <submittedName>
        <fullName evidence="8">TetR family transcriptional regulator</fullName>
    </submittedName>
</protein>
<evidence type="ECO:0000256" key="5">
    <source>
        <dbReference type="PROSITE-ProRule" id="PRU00335"/>
    </source>
</evidence>
<dbReference type="InterPro" id="IPR009057">
    <property type="entry name" value="Homeodomain-like_sf"/>
</dbReference>
<name>A0A6L7EXR2_9ACTN</name>
<keyword evidence="2" id="KW-0805">Transcription regulation</keyword>
<dbReference type="SUPFAM" id="SSF48498">
    <property type="entry name" value="Tetracyclin repressor-like, C-terminal domain"/>
    <property type="match status" value="1"/>
</dbReference>
<proteinExistence type="predicted"/>
<dbReference type="SUPFAM" id="SSF46689">
    <property type="entry name" value="Homeodomain-like"/>
    <property type="match status" value="1"/>
</dbReference>
<keyword evidence="1" id="KW-0678">Repressor</keyword>
<feature type="region of interest" description="Disordered" evidence="6">
    <location>
        <begin position="1"/>
        <end position="26"/>
    </location>
</feature>
<evidence type="ECO:0000256" key="4">
    <source>
        <dbReference type="ARBA" id="ARBA00023163"/>
    </source>
</evidence>
<dbReference type="PRINTS" id="PR00455">
    <property type="entry name" value="HTHTETR"/>
</dbReference>
<dbReference type="PROSITE" id="PS50977">
    <property type="entry name" value="HTH_TETR_2"/>
    <property type="match status" value="1"/>
</dbReference>
<feature type="DNA-binding region" description="H-T-H motif" evidence="5">
    <location>
        <begin position="91"/>
        <end position="110"/>
    </location>
</feature>
<feature type="domain" description="HTH tetR-type" evidence="7">
    <location>
        <begin position="68"/>
        <end position="128"/>
    </location>
</feature>
<dbReference type="PANTHER" id="PTHR30055">
    <property type="entry name" value="HTH-TYPE TRANSCRIPTIONAL REGULATOR RUTR"/>
    <property type="match status" value="1"/>
</dbReference>
<sequence length="254" mass="27535">MHVTAAGCGGDRGARDGVTERPAHGPLQVVLGVHPHSRRRRFDTQEYPVRHSILNPVTTRPVRRPSRAEVRRQLLDAAATVFARRGIDAASLDEVAEAAGFTKGAVYSNFGSKDALVDALVDDRTSAYVDIGLESVAGVDGDLDEKARLLGEALTRAGDEQREWQLLFLELWQREIRTPSPDGSLRAHRAELRTRIADAVRAHTGSGPSVGLDPDELATVLMALTNGLAIERLLSPDDVPDDLMGRVLSALISR</sequence>
<gene>
    <name evidence="8" type="ORF">GRQ65_12190</name>
</gene>
<comment type="caution">
    <text evidence="8">The sequence shown here is derived from an EMBL/GenBank/DDBJ whole genome shotgun (WGS) entry which is preliminary data.</text>
</comment>
<accession>A0A6L7EXR2</accession>
<reference evidence="8 9" key="1">
    <citation type="submission" date="2019-12" db="EMBL/GenBank/DDBJ databases">
        <authorList>
            <person name="Kun Z."/>
        </authorList>
    </citation>
    <scope>NUCLEOTIDE SEQUENCE [LARGE SCALE GENOMIC DNA]</scope>
    <source>
        <strain evidence="8 9">YIM 123512</strain>
    </source>
</reference>
<keyword evidence="9" id="KW-1185">Reference proteome</keyword>
<dbReference type="InterPro" id="IPR050109">
    <property type="entry name" value="HTH-type_TetR-like_transc_reg"/>
</dbReference>
<organism evidence="8 9">
    <name type="scientific">Nocardioides flavescens</name>
    <dbReference type="NCBI Taxonomy" id="2691959"/>
    <lineage>
        <taxon>Bacteria</taxon>
        <taxon>Bacillati</taxon>
        <taxon>Actinomycetota</taxon>
        <taxon>Actinomycetes</taxon>
        <taxon>Propionibacteriales</taxon>
        <taxon>Nocardioidaceae</taxon>
        <taxon>Nocardioides</taxon>
    </lineage>
</organism>
<evidence type="ECO:0000256" key="3">
    <source>
        <dbReference type="ARBA" id="ARBA00023125"/>
    </source>
</evidence>
<feature type="compositionally biased region" description="Basic and acidic residues" evidence="6">
    <location>
        <begin position="12"/>
        <end position="23"/>
    </location>
</feature>
<dbReference type="Proteomes" id="UP000473325">
    <property type="component" value="Unassembled WGS sequence"/>
</dbReference>
<evidence type="ECO:0000313" key="9">
    <source>
        <dbReference type="Proteomes" id="UP000473325"/>
    </source>
</evidence>
<dbReference type="AlphaFoldDB" id="A0A6L7EXR2"/>
<dbReference type="GO" id="GO:0000976">
    <property type="term" value="F:transcription cis-regulatory region binding"/>
    <property type="evidence" value="ECO:0007669"/>
    <property type="project" value="TreeGrafter"/>
</dbReference>
<dbReference type="InterPro" id="IPR036271">
    <property type="entry name" value="Tet_transcr_reg_TetR-rel_C_sf"/>
</dbReference>
<keyword evidence="3 5" id="KW-0238">DNA-binding</keyword>
<evidence type="ECO:0000313" key="8">
    <source>
        <dbReference type="EMBL" id="MXG90308.1"/>
    </source>
</evidence>
<keyword evidence="4" id="KW-0804">Transcription</keyword>
<evidence type="ECO:0000259" key="7">
    <source>
        <dbReference type="PROSITE" id="PS50977"/>
    </source>
</evidence>
<dbReference type="GO" id="GO:0003700">
    <property type="term" value="F:DNA-binding transcription factor activity"/>
    <property type="evidence" value="ECO:0007669"/>
    <property type="project" value="TreeGrafter"/>
</dbReference>
<dbReference type="Gene3D" id="1.10.357.10">
    <property type="entry name" value="Tetracycline Repressor, domain 2"/>
    <property type="match status" value="1"/>
</dbReference>
<dbReference type="PANTHER" id="PTHR30055:SF241">
    <property type="entry name" value="TRANSCRIPTIONAL REGULATORY PROTEIN"/>
    <property type="match status" value="1"/>
</dbReference>
<evidence type="ECO:0000256" key="6">
    <source>
        <dbReference type="SAM" id="MobiDB-lite"/>
    </source>
</evidence>
<dbReference type="EMBL" id="WUEK01000006">
    <property type="protein sequence ID" value="MXG90308.1"/>
    <property type="molecule type" value="Genomic_DNA"/>
</dbReference>
<evidence type="ECO:0000256" key="1">
    <source>
        <dbReference type="ARBA" id="ARBA00022491"/>
    </source>
</evidence>
<dbReference type="Pfam" id="PF13977">
    <property type="entry name" value="TetR_C_6"/>
    <property type="match status" value="1"/>
</dbReference>
<dbReference type="InterPro" id="IPR001647">
    <property type="entry name" value="HTH_TetR"/>
</dbReference>